<name>A0AAE0KLI3_9PEZI</name>
<feature type="transmembrane region" description="Helical" evidence="1">
    <location>
        <begin position="180"/>
        <end position="203"/>
    </location>
</feature>
<dbReference type="Proteomes" id="UP001287356">
    <property type="component" value="Unassembled WGS sequence"/>
</dbReference>
<proteinExistence type="predicted"/>
<feature type="transmembrane region" description="Helical" evidence="1">
    <location>
        <begin position="21"/>
        <end position="41"/>
    </location>
</feature>
<reference evidence="2" key="1">
    <citation type="journal article" date="2023" name="Mol. Phylogenet. Evol.">
        <title>Genome-scale phylogeny and comparative genomics of the fungal order Sordariales.</title>
        <authorList>
            <person name="Hensen N."/>
            <person name="Bonometti L."/>
            <person name="Westerberg I."/>
            <person name="Brannstrom I.O."/>
            <person name="Guillou S."/>
            <person name="Cros-Aarteil S."/>
            <person name="Calhoun S."/>
            <person name="Haridas S."/>
            <person name="Kuo A."/>
            <person name="Mondo S."/>
            <person name="Pangilinan J."/>
            <person name="Riley R."/>
            <person name="LaButti K."/>
            <person name="Andreopoulos B."/>
            <person name="Lipzen A."/>
            <person name="Chen C."/>
            <person name="Yan M."/>
            <person name="Daum C."/>
            <person name="Ng V."/>
            <person name="Clum A."/>
            <person name="Steindorff A."/>
            <person name="Ohm R.A."/>
            <person name="Martin F."/>
            <person name="Silar P."/>
            <person name="Natvig D.O."/>
            <person name="Lalanne C."/>
            <person name="Gautier V."/>
            <person name="Ament-Velasquez S.L."/>
            <person name="Kruys A."/>
            <person name="Hutchinson M.I."/>
            <person name="Powell A.J."/>
            <person name="Barry K."/>
            <person name="Miller A.N."/>
            <person name="Grigoriev I.V."/>
            <person name="Debuchy R."/>
            <person name="Gladieux P."/>
            <person name="Hiltunen Thoren M."/>
            <person name="Johannesson H."/>
        </authorList>
    </citation>
    <scope>NUCLEOTIDE SEQUENCE</scope>
    <source>
        <strain evidence="2">CBS 958.72</strain>
    </source>
</reference>
<accession>A0AAE0KLI3</accession>
<comment type="caution">
    <text evidence="2">The sequence shown here is derived from an EMBL/GenBank/DDBJ whole genome shotgun (WGS) entry which is preliminary data.</text>
</comment>
<keyword evidence="1" id="KW-0472">Membrane</keyword>
<evidence type="ECO:0000313" key="3">
    <source>
        <dbReference type="Proteomes" id="UP001287356"/>
    </source>
</evidence>
<keyword evidence="1" id="KW-0812">Transmembrane</keyword>
<keyword evidence="1" id="KW-1133">Transmembrane helix</keyword>
<evidence type="ECO:0000256" key="1">
    <source>
        <dbReference type="SAM" id="Phobius"/>
    </source>
</evidence>
<keyword evidence="3" id="KW-1185">Reference proteome</keyword>
<feature type="transmembrane region" description="Helical" evidence="1">
    <location>
        <begin position="92"/>
        <end position="108"/>
    </location>
</feature>
<dbReference type="EMBL" id="JAULSN010000002">
    <property type="protein sequence ID" value="KAK3378938.1"/>
    <property type="molecule type" value="Genomic_DNA"/>
</dbReference>
<gene>
    <name evidence="2" type="ORF">B0T24DRAFT_589545</name>
</gene>
<sequence>MFKALLDPISLINTALDIRRWLLSGAAAVAAVMLIADWNLVPIAVYWGQYLLIHGRAEAPLVIRPPALTEGTATPFTLTIGYVLGQPQLTRALAWAAAAFGLAYWHLFKAHEGTVDVLHALVLQPAGFLLFVYALAVAAAAAVRFRLALRAAAAAVGYVLLVAAVGLVRSFDEKRRDSGFRLCALAMAVAVLFYNSETLLIHIQHALKSVIFSITAGVYHVGDLVRLTAGREVPCTYYIQQRLPCVRETI</sequence>
<protein>
    <submittedName>
        <fullName evidence="2">Uncharacterized protein</fullName>
    </submittedName>
</protein>
<dbReference type="AlphaFoldDB" id="A0AAE0KLI3"/>
<evidence type="ECO:0000313" key="2">
    <source>
        <dbReference type="EMBL" id="KAK3378938.1"/>
    </source>
</evidence>
<feature type="transmembrane region" description="Helical" evidence="1">
    <location>
        <begin position="120"/>
        <end position="141"/>
    </location>
</feature>
<reference evidence="2" key="2">
    <citation type="submission" date="2023-06" db="EMBL/GenBank/DDBJ databases">
        <authorList>
            <consortium name="Lawrence Berkeley National Laboratory"/>
            <person name="Haridas S."/>
            <person name="Hensen N."/>
            <person name="Bonometti L."/>
            <person name="Westerberg I."/>
            <person name="Brannstrom I.O."/>
            <person name="Guillou S."/>
            <person name="Cros-Aarteil S."/>
            <person name="Calhoun S."/>
            <person name="Kuo A."/>
            <person name="Mondo S."/>
            <person name="Pangilinan J."/>
            <person name="Riley R."/>
            <person name="Labutti K."/>
            <person name="Andreopoulos B."/>
            <person name="Lipzen A."/>
            <person name="Chen C."/>
            <person name="Yanf M."/>
            <person name="Daum C."/>
            <person name="Ng V."/>
            <person name="Clum A."/>
            <person name="Steindorff A."/>
            <person name="Ohm R."/>
            <person name="Martin F."/>
            <person name="Silar P."/>
            <person name="Natvig D."/>
            <person name="Lalanne C."/>
            <person name="Gautier V."/>
            <person name="Ament-Velasquez S.L."/>
            <person name="Kruys A."/>
            <person name="Hutchinson M.I."/>
            <person name="Powell A.J."/>
            <person name="Barry K."/>
            <person name="Miller A.N."/>
            <person name="Grigoriev I.V."/>
            <person name="Debuchy R."/>
            <person name="Gladieux P."/>
            <person name="Thoren M.H."/>
            <person name="Johannesson H."/>
        </authorList>
    </citation>
    <scope>NUCLEOTIDE SEQUENCE</scope>
    <source>
        <strain evidence="2">CBS 958.72</strain>
    </source>
</reference>
<organism evidence="2 3">
    <name type="scientific">Lasiosphaeria ovina</name>
    <dbReference type="NCBI Taxonomy" id="92902"/>
    <lineage>
        <taxon>Eukaryota</taxon>
        <taxon>Fungi</taxon>
        <taxon>Dikarya</taxon>
        <taxon>Ascomycota</taxon>
        <taxon>Pezizomycotina</taxon>
        <taxon>Sordariomycetes</taxon>
        <taxon>Sordariomycetidae</taxon>
        <taxon>Sordariales</taxon>
        <taxon>Lasiosphaeriaceae</taxon>
        <taxon>Lasiosphaeria</taxon>
    </lineage>
</organism>
<feature type="transmembrane region" description="Helical" evidence="1">
    <location>
        <begin position="147"/>
        <end position="168"/>
    </location>
</feature>